<dbReference type="InterPro" id="IPR000086">
    <property type="entry name" value="NUDIX_hydrolase_dom"/>
</dbReference>
<evidence type="ECO:0000256" key="15">
    <source>
        <dbReference type="ARBA" id="ARBA00041979"/>
    </source>
</evidence>
<evidence type="ECO:0000256" key="1">
    <source>
        <dbReference type="ARBA" id="ARBA00001946"/>
    </source>
</evidence>
<dbReference type="InterPro" id="IPR029119">
    <property type="entry name" value="MutY_C"/>
</dbReference>
<dbReference type="Gene3D" id="3.20.20.70">
    <property type="entry name" value="Aldolase class I"/>
    <property type="match status" value="1"/>
</dbReference>
<evidence type="ECO:0000256" key="4">
    <source>
        <dbReference type="ARBA" id="ARBA00022705"/>
    </source>
</evidence>
<dbReference type="InterPro" id="IPR013785">
    <property type="entry name" value="Aldolase_TIM"/>
</dbReference>
<evidence type="ECO:0000256" key="8">
    <source>
        <dbReference type="ARBA" id="ARBA00022842"/>
    </source>
</evidence>
<evidence type="ECO:0000256" key="11">
    <source>
        <dbReference type="ARBA" id="ARBA00036904"/>
    </source>
</evidence>
<sequence length="295" mass="33817">MSKIEVKVAIGLLFSHGRVLVGWRDKQQHQGNKNEFPGGKIEHHETPISACKREIFEEVGVEVDEWFAWDEIYHEYDDIIVRLYLFYSFIPDQLLGSIQDPWTWYSRSDLTSLNFPKANNIILERLLWPHYIKISHECMDVYHLPSDRIVYLRDANFDEINDLEEIYLNKIIVNIEIAKNLDLDKQKKLNAIHIKQSQLASLTKKDLVMGCRYIAACHDLESISIAQRIGCEAIFISPVQKTNTHINAQPLGWSNFQSLTKATHALVFALGGLTPNDLKTAQDFQAYGVAGVSAF</sequence>
<feature type="domain" description="Nudix hydrolase" evidence="17">
    <location>
        <begin position="3"/>
        <end position="128"/>
    </location>
</feature>
<keyword evidence="4" id="KW-0235">DNA replication</keyword>
<dbReference type="Proteomes" id="UP001339883">
    <property type="component" value="Unassembled WGS sequence"/>
</dbReference>
<evidence type="ECO:0000256" key="6">
    <source>
        <dbReference type="ARBA" id="ARBA00022763"/>
    </source>
</evidence>
<evidence type="ECO:0000256" key="16">
    <source>
        <dbReference type="ARBA" id="ARBA00042798"/>
    </source>
</evidence>
<comment type="catalytic activity">
    <reaction evidence="11">
        <text>8-oxo-GTP + H2O = 8-oxo-GMP + diphosphate + H(+)</text>
        <dbReference type="Rhea" id="RHEA:67616"/>
        <dbReference type="ChEBI" id="CHEBI:15377"/>
        <dbReference type="ChEBI" id="CHEBI:15378"/>
        <dbReference type="ChEBI" id="CHEBI:33019"/>
        <dbReference type="ChEBI" id="CHEBI:143553"/>
        <dbReference type="ChEBI" id="CHEBI:145694"/>
    </reaction>
</comment>
<dbReference type="SUPFAM" id="SSF55811">
    <property type="entry name" value="Nudix"/>
    <property type="match status" value="1"/>
</dbReference>
<protein>
    <recommendedName>
        <fullName evidence="13">8-oxo-dGTP diphosphatase</fullName>
        <ecNumber evidence="12">3.6.1.55</ecNumber>
    </recommendedName>
    <alternativeName>
        <fullName evidence="16">7,8-dihydro-8-oxoguanine-triphosphatase</fullName>
    </alternativeName>
    <alternativeName>
        <fullName evidence="15">Mutator protein MutT</fullName>
    </alternativeName>
    <alternativeName>
        <fullName evidence="14">dGTP pyrophosphohydrolase</fullName>
    </alternativeName>
</protein>
<keyword evidence="19" id="KW-1185">Reference proteome</keyword>
<dbReference type="SUPFAM" id="SSF51391">
    <property type="entry name" value="Thiamin phosphate synthase"/>
    <property type="match status" value="1"/>
</dbReference>
<evidence type="ECO:0000256" key="12">
    <source>
        <dbReference type="ARBA" id="ARBA00038905"/>
    </source>
</evidence>
<evidence type="ECO:0000256" key="7">
    <source>
        <dbReference type="ARBA" id="ARBA00022801"/>
    </source>
</evidence>
<organism evidence="18 19">
    <name type="scientific">Acinetobacter pollinis</name>
    <dbReference type="NCBI Taxonomy" id="2605270"/>
    <lineage>
        <taxon>Bacteria</taxon>
        <taxon>Pseudomonadati</taxon>
        <taxon>Pseudomonadota</taxon>
        <taxon>Gammaproteobacteria</taxon>
        <taxon>Moraxellales</taxon>
        <taxon>Moraxellaceae</taxon>
        <taxon>Acinetobacter</taxon>
    </lineage>
</organism>
<dbReference type="InterPro" id="IPR020084">
    <property type="entry name" value="NUDIX_hydrolase_CS"/>
</dbReference>
<dbReference type="PANTHER" id="PTHR47707:SF1">
    <property type="entry name" value="NUDIX HYDROLASE FAMILY PROTEIN"/>
    <property type="match status" value="1"/>
</dbReference>
<comment type="catalytic activity">
    <reaction evidence="10">
        <text>8-oxo-dGTP + H2O = 8-oxo-dGMP + diphosphate + H(+)</text>
        <dbReference type="Rhea" id="RHEA:31575"/>
        <dbReference type="ChEBI" id="CHEBI:15377"/>
        <dbReference type="ChEBI" id="CHEBI:15378"/>
        <dbReference type="ChEBI" id="CHEBI:33019"/>
        <dbReference type="ChEBI" id="CHEBI:63224"/>
        <dbReference type="ChEBI" id="CHEBI:77896"/>
        <dbReference type="EC" id="3.6.1.55"/>
    </reaction>
</comment>
<dbReference type="InterPro" id="IPR047127">
    <property type="entry name" value="MutT-like"/>
</dbReference>
<evidence type="ECO:0000256" key="5">
    <source>
        <dbReference type="ARBA" id="ARBA00022723"/>
    </source>
</evidence>
<keyword evidence="3" id="KW-0515">Mutator protein</keyword>
<evidence type="ECO:0000259" key="17">
    <source>
        <dbReference type="PROSITE" id="PS51462"/>
    </source>
</evidence>
<dbReference type="PROSITE" id="PS51462">
    <property type="entry name" value="NUDIX"/>
    <property type="match status" value="1"/>
</dbReference>
<dbReference type="InterPro" id="IPR015797">
    <property type="entry name" value="NUDIX_hydrolase-like_dom_sf"/>
</dbReference>
<keyword evidence="5" id="KW-0479">Metal-binding</keyword>
<evidence type="ECO:0000313" key="18">
    <source>
        <dbReference type="EMBL" id="MEB5476419.1"/>
    </source>
</evidence>
<dbReference type="PANTHER" id="PTHR47707">
    <property type="entry name" value="8-OXO-DGTP DIPHOSPHATASE"/>
    <property type="match status" value="1"/>
</dbReference>
<accession>A0ABU6DTF3</accession>
<dbReference type="InterPro" id="IPR022998">
    <property type="entry name" value="ThiamineP_synth_TenI"/>
</dbReference>
<proteinExistence type="inferred from homology"/>
<dbReference type="Gene3D" id="3.90.79.10">
    <property type="entry name" value="Nucleoside Triphosphate Pyrophosphohydrolase"/>
    <property type="match status" value="1"/>
</dbReference>
<evidence type="ECO:0000256" key="10">
    <source>
        <dbReference type="ARBA" id="ARBA00035861"/>
    </source>
</evidence>
<comment type="cofactor">
    <cofactor evidence="1">
        <name>Mg(2+)</name>
        <dbReference type="ChEBI" id="CHEBI:18420"/>
    </cofactor>
</comment>
<evidence type="ECO:0000256" key="13">
    <source>
        <dbReference type="ARBA" id="ARBA00040794"/>
    </source>
</evidence>
<keyword evidence="6" id="KW-0227">DNA damage</keyword>
<reference evidence="18 19" key="1">
    <citation type="submission" date="2019-08" db="EMBL/GenBank/DDBJ databases">
        <title>Five species of Acinetobacter isolated from floral nectar and animal pollinators.</title>
        <authorList>
            <person name="Hendry T.A."/>
        </authorList>
    </citation>
    <scope>NUCLEOTIDE SEQUENCE [LARGE SCALE GENOMIC DNA]</scope>
    <source>
        <strain evidence="18 19">MD18.27</strain>
    </source>
</reference>
<dbReference type="PROSITE" id="PS00893">
    <property type="entry name" value="NUDIX_BOX"/>
    <property type="match status" value="1"/>
</dbReference>
<dbReference type="Pfam" id="PF02581">
    <property type="entry name" value="TMP-TENI"/>
    <property type="match status" value="1"/>
</dbReference>
<gene>
    <name evidence="18" type="ORF">I2F25_05015</name>
</gene>
<name>A0ABU6DTF3_9GAMM</name>
<evidence type="ECO:0000256" key="2">
    <source>
        <dbReference type="ARBA" id="ARBA00005582"/>
    </source>
</evidence>
<comment type="caution">
    <text evidence="18">The sequence shown here is derived from an EMBL/GenBank/DDBJ whole genome shotgun (WGS) entry which is preliminary data.</text>
</comment>
<evidence type="ECO:0000256" key="3">
    <source>
        <dbReference type="ARBA" id="ARBA00022457"/>
    </source>
</evidence>
<dbReference type="Pfam" id="PF14815">
    <property type="entry name" value="NUDIX_4"/>
    <property type="match status" value="1"/>
</dbReference>
<dbReference type="EMBL" id="VTDN01000003">
    <property type="protein sequence ID" value="MEB5476419.1"/>
    <property type="molecule type" value="Genomic_DNA"/>
</dbReference>
<comment type="similarity">
    <text evidence="2">Belongs to the Nudix hydrolase family.</text>
</comment>
<evidence type="ECO:0000256" key="9">
    <source>
        <dbReference type="ARBA" id="ARBA00023204"/>
    </source>
</evidence>
<evidence type="ECO:0000256" key="14">
    <source>
        <dbReference type="ARBA" id="ARBA00041592"/>
    </source>
</evidence>
<keyword evidence="9" id="KW-0234">DNA repair</keyword>
<dbReference type="EC" id="3.6.1.55" evidence="12"/>
<keyword evidence="8" id="KW-0460">Magnesium</keyword>
<dbReference type="RefSeq" id="WP_325774933.1">
    <property type="nucleotide sequence ID" value="NZ_VTDN01000003.1"/>
</dbReference>
<evidence type="ECO:0000313" key="19">
    <source>
        <dbReference type="Proteomes" id="UP001339883"/>
    </source>
</evidence>
<dbReference type="InterPro" id="IPR036206">
    <property type="entry name" value="ThiamineP_synth_sf"/>
</dbReference>
<keyword evidence="7" id="KW-0378">Hydrolase</keyword>